<keyword evidence="1" id="KW-0732">Signal</keyword>
<evidence type="ECO:0000313" key="2">
    <source>
        <dbReference type="EMBL" id="RZF65159.1"/>
    </source>
</evidence>
<organism evidence="2 3">
    <name type="scientific">Sphingomonas populi</name>
    <dbReference type="NCBI Taxonomy" id="2484750"/>
    <lineage>
        <taxon>Bacteria</taxon>
        <taxon>Pseudomonadati</taxon>
        <taxon>Pseudomonadota</taxon>
        <taxon>Alphaproteobacteria</taxon>
        <taxon>Sphingomonadales</taxon>
        <taxon>Sphingomonadaceae</taxon>
        <taxon>Sphingomonas</taxon>
    </lineage>
</organism>
<proteinExistence type="predicted"/>
<evidence type="ECO:0000313" key="3">
    <source>
        <dbReference type="Proteomes" id="UP000292085"/>
    </source>
</evidence>
<dbReference type="OrthoDB" id="330924at2"/>
<protein>
    <submittedName>
        <fullName evidence="2">DUF1176 domain-containing protein</fullName>
    </submittedName>
</protein>
<dbReference type="Pfam" id="PF06674">
    <property type="entry name" value="DUF1176"/>
    <property type="match status" value="1"/>
</dbReference>
<reference evidence="2 3" key="1">
    <citation type="submission" date="2019-02" db="EMBL/GenBank/DDBJ databases">
        <authorList>
            <person name="Li Y."/>
        </authorList>
    </citation>
    <scope>NUCLEOTIDE SEQUENCE [LARGE SCALE GENOMIC DNA]</scope>
    <source>
        <strain evidence="2 3">3-7</strain>
    </source>
</reference>
<dbReference type="Proteomes" id="UP000292085">
    <property type="component" value="Unassembled WGS sequence"/>
</dbReference>
<keyword evidence="3" id="KW-1185">Reference proteome</keyword>
<sequence>MRSKLSLLARMATAVAALLCSAPALRAEASQSGPVQSYDSYGSWFVACDNTLACVAKGFADSSHGTEIRIERDAGPAAKPVVTIRADHKFDRGGIAIDGKPVGLAAPVWEMTTDADETALASDDLTAIRALVLRLRDASTLRLGAEDDIPLDGFAAAMLRIDARQGRVGGVTALLRPGPLPAAKVPPPPPRPKIPYHPITARLAPGEDARLIAAVRAGQKAVLAKEDCEADVSMDPEAYPLDARQALVLIPCIMGAYQGSSLAFIAQRAGGSSRRLIAPTPYIGNGTDHSDARYFTDSTFDPKTGMLSDAAKGRGMADCGMSASWIWDGTAFQLTDMELQQSCGGIEPGDWPTLFRSVH</sequence>
<comment type="caution">
    <text evidence="2">The sequence shown here is derived from an EMBL/GenBank/DDBJ whole genome shotgun (WGS) entry which is preliminary data.</text>
</comment>
<dbReference type="InterPro" id="IPR009560">
    <property type="entry name" value="DUF1176"/>
</dbReference>
<feature type="signal peptide" evidence="1">
    <location>
        <begin position="1"/>
        <end position="26"/>
    </location>
</feature>
<accession>A0A4Q6Y6N7</accession>
<evidence type="ECO:0000256" key="1">
    <source>
        <dbReference type="SAM" id="SignalP"/>
    </source>
</evidence>
<dbReference type="EMBL" id="SGIS01000008">
    <property type="protein sequence ID" value="RZF65159.1"/>
    <property type="molecule type" value="Genomic_DNA"/>
</dbReference>
<name>A0A4Q6Y6N7_9SPHN</name>
<feature type="chain" id="PRO_5020502026" evidence="1">
    <location>
        <begin position="27"/>
        <end position="359"/>
    </location>
</feature>
<gene>
    <name evidence="2" type="ORF">EWE75_07260</name>
</gene>
<dbReference type="AlphaFoldDB" id="A0A4Q6Y6N7"/>